<reference evidence="1" key="1">
    <citation type="journal article" date="2020" name="Stud. Mycol.">
        <title>101 Dothideomycetes genomes: a test case for predicting lifestyles and emergence of pathogens.</title>
        <authorList>
            <person name="Haridas S."/>
            <person name="Albert R."/>
            <person name="Binder M."/>
            <person name="Bloem J."/>
            <person name="Labutti K."/>
            <person name="Salamov A."/>
            <person name="Andreopoulos B."/>
            <person name="Baker S."/>
            <person name="Barry K."/>
            <person name="Bills G."/>
            <person name="Bluhm B."/>
            <person name="Cannon C."/>
            <person name="Castanera R."/>
            <person name="Culley D."/>
            <person name="Daum C."/>
            <person name="Ezra D."/>
            <person name="Gonzalez J."/>
            <person name="Henrissat B."/>
            <person name="Kuo A."/>
            <person name="Liang C."/>
            <person name="Lipzen A."/>
            <person name="Lutzoni F."/>
            <person name="Magnuson J."/>
            <person name="Mondo S."/>
            <person name="Nolan M."/>
            <person name="Ohm R."/>
            <person name="Pangilinan J."/>
            <person name="Park H.-J."/>
            <person name="Ramirez L."/>
            <person name="Alfaro M."/>
            <person name="Sun H."/>
            <person name="Tritt A."/>
            <person name="Yoshinaga Y."/>
            <person name="Zwiers L.-H."/>
            <person name="Turgeon B."/>
            <person name="Goodwin S."/>
            <person name="Spatafora J."/>
            <person name="Crous P."/>
            <person name="Grigoriev I."/>
        </authorList>
    </citation>
    <scope>NUCLEOTIDE SEQUENCE</scope>
    <source>
        <strain evidence="1">CBS 110217</strain>
    </source>
</reference>
<evidence type="ECO:0000313" key="2">
    <source>
        <dbReference type="Proteomes" id="UP000799777"/>
    </source>
</evidence>
<dbReference type="PANTHER" id="PTHR38790:SF4">
    <property type="entry name" value="2EXR DOMAIN-CONTAINING PROTEIN"/>
    <property type="match status" value="1"/>
</dbReference>
<keyword evidence="2" id="KW-1185">Reference proteome</keyword>
<proteinExistence type="predicted"/>
<accession>A0A9P4HN54</accession>
<dbReference type="Proteomes" id="UP000799777">
    <property type="component" value="Unassembled WGS sequence"/>
</dbReference>
<dbReference type="PANTHER" id="PTHR38790">
    <property type="entry name" value="2EXR DOMAIN-CONTAINING PROTEIN-RELATED"/>
    <property type="match status" value="1"/>
</dbReference>
<organism evidence="1 2">
    <name type="scientific">Setomelanomma holmii</name>
    <dbReference type="NCBI Taxonomy" id="210430"/>
    <lineage>
        <taxon>Eukaryota</taxon>
        <taxon>Fungi</taxon>
        <taxon>Dikarya</taxon>
        <taxon>Ascomycota</taxon>
        <taxon>Pezizomycotina</taxon>
        <taxon>Dothideomycetes</taxon>
        <taxon>Pleosporomycetidae</taxon>
        <taxon>Pleosporales</taxon>
        <taxon>Pleosporineae</taxon>
        <taxon>Phaeosphaeriaceae</taxon>
        <taxon>Setomelanomma</taxon>
    </lineage>
</organism>
<protein>
    <submittedName>
        <fullName evidence="1">Uncharacterized protein</fullName>
    </submittedName>
</protein>
<sequence length="212" mass="25190">MEHNARESLFLRLSVEIQNKIYGYVLGGKIWSLGENRFGEDTRRIYRESPARDPGDRSREYNALLLVSRQIHQEAQLLPFELNTFDLGDLEVVDYMIEEFTAVQIGAIRRVSLGFDQFLRFYNSRLISEYELNSLSEQYGLFSELLPGLRSLHLYNSITRWFYRQDDQIAEDSDWRDAHEYFRSVKAWIAQSINEDVRLECDSLYAPPWWKR</sequence>
<dbReference type="EMBL" id="ML978156">
    <property type="protein sequence ID" value="KAF2036021.1"/>
    <property type="molecule type" value="Genomic_DNA"/>
</dbReference>
<comment type="caution">
    <text evidence="1">The sequence shown here is derived from an EMBL/GenBank/DDBJ whole genome shotgun (WGS) entry which is preliminary data.</text>
</comment>
<dbReference type="AlphaFoldDB" id="A0A9P4HN54"/>
<gene>
    <name evidence="1" type="ORF">EK21DRAFT_106854</name>
</gene>
<evidence type="ECO:0000313" key="1">
    <source>
        <dbReference type="EMBL" id="KAF2036021.1"/>
    </source>
</evidence>
<name>A0A9P4HN54_9PLEO</name>